<dbReference type="PROSITE" id="PS01213">
    <property type="entry name" value="GLOBIN_FAM_2"/>
    <property type="match status" value="1"/>
</dbReference>
<keyword evidence="9" id="KW-1185">Reference proteome</keyword>
<name>A0A432WP68_9GAMM</name>
<evidence type="ECO:0000256" key="5">
    <source>
        <dbReference type="ARBA" id="ARBA00023004"/>
    </source>
</evidence>
<dbReference type="OrthoDB" id="9790913at2"/>
<keyword evidence="5" id="KW-0408">Iron</keyword>
<dbReference type="InterPro" id="IPR001486">
    <property type="entry name" value="Hemoglobin_trunc"/>
</dbReference>
<evidence type="ECO:0000256" key="1">
    <source>
        <dbReference type="ARBA" id="ARBA00001971"/>
    </source>
</evidence>
<accession>A0A432WP68</accession>
<gene>
    <name evidence="8" type="ORF">CWE13_11520</name>
</gene>
<dbReference type="Proteomes" id="UP000286934">
    <property type="component" value="Unassembled WGS sequence"/>
</dbReference>
<keyword evidence="3 7" id="KW-0349">Heme</keyword>
<keyword evidence="2" id="KW-0813">Transport</keyword>
<dbReference type="GO" id="GO:0020037">
    <property type="term" value="F:heme binding"/>
    <property type="evidence" value="ECO:0007669"/>
    <property type="project" value="InterPro"/>
</dbReference>
<feature type="binding site" description="distal binding residue" evidence="7">
    <location>
        <position position="138"/>
    </location>
    <ligand>
        <name>heme</name>
        <dbReference type="ChEBI" id="CHEBI:30413"/>
    </ligand>
    <ligandPart>
        <name>Fe</name>
        <dbReference type="ChEBI" id="CHEBI:18248"/>
    </ligandPart>
</feature>
<dbReference type="InterPro" id="IPR012292">
    <property type="entry name" value="Globin/Proto"/>
</dbReference>
<reference evidence="9" key="1">
    <citation type="journal article" date="2018" name="Front. Microbiol.">
        <title>Genome-Based Analysis Reveals the Taxonomy and Diversity of the Family Idiomarinaceae.</title>
        <authorList>
            <person name="Liu Y."/>
            <person name="Lai Q."/>
            <person name="Shao Z."/>
        </authorList>
    </citation>
    <scope>NUCLEOTIDE SEQUENCE [LARGE SCALE GENOMIC DNA]</scope>
    <source>
        <strain evidence="9">AIS</strain>
    </source>
</reference>
<dbReference type="InterPro" id="IPR019795">
    <property type="entry name" value="Globin_bac-like_CS"/>
</dbReference>
<evidence type="ECO:0000313" key="8">
    <source>
        <dbReference type="EMBL" id="RUO35551.1"/>
    </source>
</evidence>
<evidence type="ECO:0000256" key="3">
    <source>
        <dbReference type="ARBA" id="ARBA00022617"/>
    </source>
</evidence>
<dbReference type="AlphaFoldDB" id="A0A432WP68"/>
<evidence type="ECO:0000256" key="6">
    <source>
        <dbReference type="ARBA" id="ARBA00034496"/>
    </source>
</evidence>
<dbReference type="InterPro" id="IPR009050">
    <property type="entry name" value="Globin-like_sf"/>
</dbReference>
<organism evidence="8 9">
    <name type="scientific">Aliidiomarina shirensis</name>
    <dbReference type="NCBI Taxonomy" id="1048642"/>
    <lineage>
        <taxon>Bacteria</taxon>
        <taxon>Pseudomonadati</taxon>
        <taxon>Pseudomonadota</taxon>
        <taxon>Gammaproteobacteria</taxon>
        <taxon>Alteromonadales</taxon>
        <taxon>Idiomarinaceae</taxon>
        <taxon>Aliidiomarina</taxon>
    </lineage>
</organism>
<dbReference type="PANTHER" id="PTHR47366:SF1">
    <property type="entry name" value="TWO-ON-TWO HEMOGLOBIN-3"/>
    <property type="match status" value="1"/>
</dbReference>
<dbReference type="SUPFAM" id="SSF46458">
    <property type="entry name" value="Globin-like"/>
    <property type="match status" value="1"/>
</dbReference>
<comment type="cofactor">
    <cofactor evidence="1">
        <name>heme</name>
        <dbReference type="ChEBI" id="CHEBI:30413"/>
    </cofactor>
</comment>
<dbReference type="RefSeq" id="WP_126808758.1">
    <property type="nucleotide sequence ID" value="NZ_PIPP01000006.1"/>
</dbReference>
<evidence type="ECO:0000256" key="4">
    <source>
        <dbReference type="ARBA" id="ARBA00022723"/>
    </source>
</evidence>
<dbReference type="InterPro" id="IPR044203">
    <property type="entry name" value="GlbO/GLB3-like"/>
</dbReference>
<protein>
    <submittedName>
        <fullName evidence="8">Hemoglobin-like oxygen-binding protein</fullName>
    </submittedName>
</protein>
<comment type="similarity">
    <text evidence="6">Belongs to the truncated hemoglobin family. Group II subfamily.</text>
</comment>
<sequence>MNFPSRIKQFFRRTENNSANITLYDQLGGEQAVRSIANRFYDIMEHDAAAKDLLAMHPQPMIAIRLKFFEFLSGWLGGPQLYVEKYGHPMLRARHLPFHIDTKMRDQWLHCMYLVLDEQVTNITLHNELRVRFTRLAHHMINAND</sequence>
<evidence type="ECO:0000256" key="7">
    <source>
        <dbReference type="PIRSR" id="PIRSR601486-1"/>
    </source>
</evidence>
<comment type="caution">
    <text evidence="8">The sequence shown here is derived from an EMBL/GenBank/DDBJ whole genome shotgun (WGS) entry which is preliminary data.</text>
</comment>
<dbReference type="GO" id="GO:0046872">
    <property type="term" value="F:metal ion binding"/>
    <property type="evidence" value="ECO:0007669"/>
    <property type="project" value="UniProtKB-KW"/>
</dbReference>
<dbReference type="Gene3D" id="1.10.490.10">
    <property type="entry name" value="Globins"/>
    <property type="match status" value="1"/>
</dbReference>
<dbReference type="GO" id="GO:0005344">
    <property type="term" value="F:oxygen carrier activity"/>
    <property type="evidence" value="ECO:0007669"/>
    <property type="project" value="InterPro"/>
</dbReference>
<dbReference type="Pfam" id="PF01152">
    <property type="entry name" value="Bac_globin"/>
    <property type="match status" value="1"/>
</dbReference>
<dbReference type="GO" id="GO:0019825">
    <property type="term" value="F:oxygen binding"/>
    <property type="evidence" value="ECO:0007669"/>
    <property type="project" value="InterPro"/>
</dbReference>
<dbReference type="CDD" id="cd14773">
    <property type="entry name" value="TrHb2_PhHbO-like_O"/>
    <property type="match status" value="1"/>
</dbReference>
<evidence type="ECO:0000313" key="9">
    <source>
        <dbReference type="Proteomes" id="UP000286934"/>
    </source>
</evidence>
<keyword evidence="4" id="KW-0479">Metal-binding</keyword>
<evidence type="ECO:0000256" key="2">
    <source>
        <dbReference type="ARBA" id="ARBA00022448"/>
    </source>
</evidence>
<dbReference type="EMBL" id="PIPP01000006">
    <property type="protein sequence ID" value="RUO35551.1"/>
    <property type="molecule type" value="Genomic_DNA"/>
</dbReference>
<dbReference type="PANTHER" id="PTHR47366">
    <property type="entry name" value="TWO-ON-TWO HEMOGLOBIN-3"/>
    <property type="match status" value="1"/>
</dbReference>
<proteinExistence type="inferred from homology"/>